<dbReference type="PROSITE" id="PS50097">
    <property type="entry name" value="BTB"/>
    <property type="match status" value="1"/>
</dbReference>
<evidence type="ECO:0000313" key="3">
    <source>
        <dbReference type="EMBL" id="KAJ3044439.1"/>
    </source>
</evidence>
<evidence type="ECO:0000259" key="2">
    <source>
        <dbReference type="PROSITE" id="PS50097"/>
    </source>
</evidence>
<reference evidence="3" key="1">
    <citation type="submission" date="2020-05" db="EMBL/GenBank/DDBJ databases">
        <title>Phylogenomic resolution of chytrid fungi.</title>
        <authorList>
            <person name="Stajich J.E."/>
            <person name="Amses K."/>
            <person name="Simmons R."/>
            <person name="Seto K."/>
            <person name="Myers J."/>
            <person name="Bonds A."/>
            <person name="Quandt C.A."/>
            <person name="Barry K."/>
            <person name="Liu P."/>
            <person name="Grigoriev I."/>
            <person name="Longcore J.E."/>
            <person name="James T.Y."/>
        </authorList>
    </citation>
    <scope>NUCLEOTIDE SEQUENCE</scope>
    <source>
        <strain evidence="3">JEL0318</strain>
    </source>
</reference>
<organism evidence="3 4">
    <name type="scientific">Rhizophlyctis rosea</name>
    <dbReference type="NCBI Taxonomy" id="64517"/>
    <lineage>
        <taxon>Eukaryota</taxon>
        <taxon>Fungi</taxon>
        <taxon>Fungi incertae sedis</taxon>
        <taxon>Chytridiomycota</taxon>
        <taxon>Chytridiomycota incertae sedis</taxon>
        <taxon>Chytridiomycetes</taxon>
        <taxon>Rhizophlyctidales</taxon>
        <taxon>Rhizophlyctidaceae</taxon>
        <taxon>Rhizophlyctis</taxon>
    </lineage>
</organism>
<dbReference type="SUPFAM" id="SSF54695">
    <property type="entry name" value="POZ domain"/>
    <property type="match status" value="1"/>
</dbReference>
<dbReference type="Gene3D" id="3.30.710.10">
    <property type="entry name" value="Potassium Channel Kv1.1, Chain A"/>
    <property type="match status" value="1"/>
</dbReference>
<dbReference type="InterPro" id="IPR011333">
    <property type="entry name" value="SKP1/BTB/POZ_sf"/>
</dbReference>
<gene>
    <name evidence="3" type="ORF">HK097_001465</name>
</gene>
<accession>A0AAD5WYB0</accession>
<name>A0AAD5WYB0_9FUNG</name>
<dbReference type="InterPro" id="IPR000210">
    <property type="entry name" value="BTB/POZ_dom"/>
</dbReference>
<dbReference type="Proteomes" id="UP001212841">
    <property type="component" value="Unassembled WGS sequence"/>
</dbReference>
<dbReference type="Pfam" id="PF00651">
    <property type="entry name" value="BTB"/>
    <property type="match status" value="1"/>
</dbReference>
<sequence>MACQERDHVSACDSRINGLITLIHKTIQDCENGIQDTPPGVPTVDRPLCFKSLSVDTSLQPLANNRILSLLETGTDADVRLQVGPEESEIMAHRWDDILTTVLTLEASSILTKLSPSSLILKAASDFFASALSGNWAEGKTNEIKIQSIEPTVMRVVLEYIYGGVLKMSDELVQTLDLYDALKYLCLPEACAVIRANLVSTLLSIDPVQLPKYWSEIEKRNHADLHETGLEVFSQLMRRACQVPVCEPLVRAIAKIVETVEDAVKVLKGAWKVVEPVEGSRSPERRRQGSEDGQTDDV</sequence>
<dbReference type="SMART" id="SM00225">
    <property type="entry name" value="BTB"/>
    <property type="match status" value="1"/>
</dbReference>
<proteinExistence type="predicted"/>
<feature type="compositionally biased region" description="Basic and acidic residues" evidence="1">
    <location>
        <begin position="281"/>
        <end position="290"/>
    </location>
</feature>
<keyword evidence="4" id="KW-1185">Reference proteome</keyword>
<dbReference type="AlphaFoldDB" id="A0AAD5WYB0"/>
<feature type="domain" description="BTB" evidence="2">
    <location>
        <begin position="99"/>
        <end position="170"/>
    </location>
</feature>
<comment type="caution">
    <text evidence="3">The sequence shown here is derived from an EMBL/GenBank/DDBJ whole genome shotgun (WGS) entry which is preliminary data.</text>
</comment>
<dbReference type="EMBL" id="JADGJD010001293">
    <property type="protein sequence ID" value="KAJ3044439.1"/>
    <property type="molecule type" value="Genomic_DNA"/>
</dbReference>
<feature type="region of interest" description="Disordered" evidence="1">
    <location>
        <begin position="278"/>
        <end position="298"/>
    </location>
</feature>
<dbReference type="CDD" id="cd18186">
    <property type="entry name" value="BTB_POZ_ZBTB_KLHL-like"/>
    <property type="match status" value="1"/>
</dbReference>
<evidence type="ECO:0000313" key="4">
    <source>
        <dbReference type="Proteomes" id="UP001212841"/>
    </source>
</evidence>
<evidence type="ECO:0000256" key="1">
    <source>
        <dbReference type="SAM" id="MobiDB-lite"/>
    </source>
</evidence>
<protein>
    <recommendedName>
        <fullName evidence="2">BTB domain-containing protein</fullName>
    </recommendedName>
</protein>
<dbReference type="PANTHER" id="PTHR24413">
    <property type="entry name" value="SPECKLE-TYPE POZ PROTEIN"/>
    <property type="match status" value="1"/>
</dbReference>